<feature type="chain" id="PRO_5030776977" evidence="1">
    <location>
        <begin position="24"/>
        <end position="371"/>
    </location>
</feature>
<dbReference type="EMBL" id="HBIN01016560">
    <property type="protein sequence ID" value="CAE0442493.1"/>
    <property type="molecule type" value="Transcribed_RNA"/>
</dbReference>
<dbReference type="AlphaFoldDB" id="A0A7S3PKP8"/>
<organism evidence="2">
    <name type="scientific">Aplanochytrium stocchinoi</name>
    <dbReference type="NCBI Taxonomy" id="215587"/>
    <lineage>
        <taxon>Eukaryota</taxon>
        <taxon>Sar</taxon>
        <taxon>Stramenopiles</taxon>
        <taxon>Bigyra</taxon>
        <taxon>Labyrinthulomycetes</taxon>
        <taxon>Thraustochytrida</taxon>
        <taxon>Thraustochytriidae</taxon>
        <taxon>Aplanochytrium</taxon>
    </lineage>
</organism>
<feature type="signal peptide" evidence="1">
    <location>
        <begin position="1"/>
        <end position="23"/>
    </location>
</feature>
<proteinExistence type="predicted"/>
<sequence length="371" mass="42119">MVSLQYFLVLITSFFAKVQLVSGQGVTFNMEAVFNVDAAIESCNSSWAICMECAQGKKVECERPICTRDETFQLYCETTVVRCNLGCFRTETVEVPVSTGPLKFEFVTIEQTELTTESQCNTEYNACVKETCEAEYKTCAPCRPEFCKRDDEQGIVYADNLQIFDMHQNLGKCKTDESWCYPRQYESGPTVDIRNFERTALFARIDFLGGDFGAIVQVINELNSYKVGSVLDLYYQSFWYDTYCDSYPSTSWYSDCDLKAGTTDCKMYFESGSGGTGEVCKYECGQSEKNCLYNTLGIGGSGDPTNSDYPICNECPHKCTYYQDYSDKVSLKPRARFGTVRGEVEGNCFWYDDTYYECLQAQYQCISDYSA</sequence>
<keyword evidence="1" id="KW-0732">Signal</keyword>
<gene>
    <name evidence="2" type="ORF">ASTO00021_LOCUS12606</name>
</gene>
<evidence type="ECO:0000256" key="1">
    <source>
        <dbReference type="SAM" id="SignalP"/>
    </source>
</evidence>
<reference evidence="2" key="1">
    <citation type="submission" date="2021-01" db="EMBL/GenBank/DDBJ databases">
        <authorList>
            <person name="Corre E."/>
            <person name="Pelletier E."/>
            <person name="Niang G."/>
            <person name="Scheremetjew M."/>
            <person name="Finn R."/>
            <person name="Kale V."/>
            <person name="Holt S."/>
            <person name="Cochrane G."/>
            <person name="Meng A."/>
            <person name="Brown T."/>
            <person name="Cohen L."/>
        </authorList>
    </citation>
    <scope>NUCLEOTIDE SEQUENCE</scope>
    <source>
        <strain evidence="2">GSBS06</strain>
    </source>
</reference>
<name>A0A7S3PKP8_9STRA</name>
<accession>A0A7S3PKP8</accession>
<evidence type="ECO:0000313" key="2">
    <source>
        <dbReference type="EMBL" id="CAE0442493.1"/>
    </source>
</evidence>
<protein>
    <submittedName>
        <fullName evidence="2">Uncharacterized protein</fullName>
    </submittedName>
</protein>